<keyword evidence="1" id="KW-1133">Transmembrane helix</keyword>
<organism evidence="2 3">
    <name type="scientific">Dyadobacter helix</name>
    <dbReference type="NCBI Taxonomy" id="2822344"/>
    <lineage>
        <taxon>Bacteria</taxon>
        <taxon>Pseudomonadati</taxon>
        <taxon>Bacteroidota</taxon>
        <taxon>Cytophagia</taxon>
        <taxon>Cytophagales</taxon>
        <taxon>Spirosomataceae</taxon>
        <taxon>Dyadobacter</taxon>
    </lineage>
</organism>
<comment type="caution">
    <text evidence="2">The sequence shown here is derived from an EMBL/GenBank/DDBJ whole genome shotgun (WGS) entry which is preliminary data.</text>
</comment>
<proteinExistence type="predicted"/>
<name>A0A916JH35_9BACT</name>
<evidence type="ECO:0000313" key="2">
    <source>
        <dbReference type="EMBL" id="CAG5010495.1"/>
    </source>
</evidence>
<dbReference type="RefSeq" id="WP_215241062.1">
    <property type="nucleotide sequence ID" value="NZ_CAJRAF010000002.1"/>
</dbReference>
<dbReference type="Proteomes" id="UP000680038">
    <property type="component" value="Unassembled WGS sequence"/>
</dbReference>
<evidence type="ECO:0000256" key="1">
    <source>
        <dbReference type="SAM" id="Phobius"/>
    </source>
</evidence>
<dbReference type="EMBL" id="CAJRAF010000002">
    <property type="protein sequence ID" value="CAG5010495.1"/>
    <property type="molecule type" value="Genomic_DNA"/>
</dbReference>
<keyword evidence="3" id="KW-1185">Reference proteome</keyword>
<feature type="transmembrane region" description="Helical" evidence="1">
    <location>
        <begin position="145"/>
        <end position="162"/>
    </location>
</feature>
<feature type="transmembrane region" description="Helical" evidence="1">
    <location>
        <begin position="119"/>
        <end position="139"/>
    </location>
</feature>
<reference evidence="2" key="1">
    <citation type="submission" date="2021-04" db="EMBL/GenBank/DDBJ databases">
        <authorList>
            <person name="Rodrigo-Torres L."/>
            <person name="Arahal R. D."/>
            <person name="Lucena T."/>
        </authorList>
    </citation>
    <scope>NUCLEOTIDE SEQUENCE</scope>
    <source>
        <strain evidence="2">CECT 9275</strain>
    </source>
</reference>
<protein>
    <submittedName>
        <fullName evidence="2">Uncharacterized protein</fullName>
    </submittedName>
</protein>
<feature type="transmembrane region" description="Helical" evidence="1">
    <location>
        <begin position="71"/>
        <end position="91"/>
    </location>
</feature>
<accession>A0A916JH35</accession>
<feature type="transmembrane region" description="Helical" evidence="1">
    <location>
        <begin position="40"/>
        <end position="59"/>
    </location>
</feature>
<evidence type="ECO:0000313" key="3">
    <source>
        <dbReference type="Proteomes" id="UP000680038"/>
    </source>
</evidence>
<sequence>MNIDQLKNDWKDFQPDHTGIEEPSMLKKGKSISQLNAIRLRLAIEMVSSVLFLAVYYTMFDGEKKPMYANLLLVGSFLMVIIHGMTGYVAAKNIISGENILQSMTSYHKKLKGYAKVSLLARTASLICLLIFFGCTVELNAEKSWIFAALLLLVAFQAFINYKLWAERIKKIGDCIENWQSVT</sequence>
<keyword evidence="1" id="KW-0472">Membrane</keyword>
<dbReference type="AlphaFoldDB" id="A0A916JH35"/>
<gene>
    <name evidence="2" type="ORF">DYBT9275_04734</name>
</gene>
<keyword evidence="1" id="KW-0812">Transmembrane</keyword>